<dbReference type="PANTHER" id="PTHR46577:SF2">
    <property type="entry name" value="TRANSCRIPTIONAL REGULATORY PROTEIN"/>
    <property type="match status" value="1"/>
</dbReference>
<dbReference type="PROSITE" id="PS50949">
    <property type="entry name" value="HTH_GNTR"/>
    <property type="match status" value="1"/>
</dbReference>
<dbReference type="OrthoDB" id="9804020at2"/>
<evidence type="ECO:0000256" key="3">
    <source>
        <dbReference type="ARBA" id="ARBA00023015"/>
    </source>
</evidence>
<proteinExistence type="inferred from homology"/>
<dbReference type="GO" id="GO:0003700">
    <property type="term" value="F:DNA-binding transcription factor activity"/>
    <property type="evidence" value="ECO:0007669"/>
    <property type="project" value="InterPro"/>
</dbReference>
<keyword evidence="3" id="KW-0805">Transcription regulation</keyword>
<accession>A0A1Y0L7Y3</accession>
<dbReference type="Pfam" id="PF00392">
    <property type="entry name" value="GntR"/>
    <property type="match status" value="1"/>
</dbReference>
<keyword evidence="5" id="KW-0804">Transcription</keyword>
<comment type="similarity">
    <text evidence="1">In the C-terminal section; belongs to the class-I pyridoxal-phosphate-dependent aminotransferase family.</text>
</comment>
<dbReference type="GO" id="GO:0030170">
    <property type="term" value="F:pyridoxal phosphate binding"/>
    <property type="evidence" value="ECO:0007669"/>
    <property type="project" value="InterPro"/>
</dbReference>
<dbReference type="Gene3D" id="1.10.10.10">
    <property type="entry name" value="Winged helix-like DNA-binding domain superfamily/Winged helix DNA-binding domain"/>
    <property type="match status" value="1"/>
</dbReference>
<dbReference type="InterPro" id="IPR036388">
    <property type="entry name" value="WH-like_DNA-bd_sf"/>
</dbReference>
<dbReference type="CDD" id="cd07377">
    <property type="entry name" value="WHTH_GntR"/>
    <property type="match status" value="1"/>
</dbReference>
<reference evidence="9 10" key="1">
    <citation type="submission" date="2016-05" db="EMBL/GenBank/DDBJ databases">
        <title>Complete genome sequence of two 2,5-diketo-D-glunonic acid producing strain Tatumella citrea.</title>
        <authorList>
            <person name="Duan C."/>
            <person name="Yang J."/>
            <person name="Yang S."/>
        </authorList>
    </citation>
    <scope>NUCLEOTIDE SEQUENCE [LARGE SCALE GENOMIC DNA]</scope>
    <source>
        <strain evidence="8 9">ATCC 39140</strain>
        <strain evidence="7 10">DSM 13699</strain>
    </source>
</reference>
<dbReference type="PANTHER" id="PTHR46577">
    <property type="entry name" value="HTH-TYPE TRANSCRIPTIONAL REGULATORY PROTEIN GABR"/>
    <property type="match status" value="1"/>
</dbReference>
<dbReference type="CDD" id="cd00609">
    <property type="entry name" value="AAT_like"/>
    <property type="match status" value="1"/>
</dbReference>
<feature type="domain" description="HTH gntR-type" evidence="6">
    <location>
        <begin position="8"/>
        <end position="76"/>
    </location>
</feature>
<evidence type="ECO:0000313" key="9">
    <source>
        <dbReference type="Proteomes" id="UP000195729"/>
    </source>
</evidence>
<dbReference type="EMBL" id="CP015581">
    <property type="protein sequence ID" value="ARU97806.1"/>
    <property type="molecule type" value="Genomic_DNA"/>
</dbReference>
<dbReference type="AlphaFoldDB" id="A0A1Y0L7Y3"/>
<evidence type="ECO:0000256" key="5">
    <source>
        <dbReference type="ARBA" id="ARBA00023163"/>
    </source>
</evidence>
<dbReference type="EMBL" id="CP015579">
    <property type="protein sequence ID" value="ARU93768.1"/>
    <property type="molecule type" value="Genomic_DNA"/>
</dbReference>
<gene>
    <name evidence="7" type="ORF">A7K98_08250</name>
    <name evidence="8" type="ORF">A7K99_08250</name>
</gene>
<dbReference type="Gene3D" id="3.90.1150.10">
    <property type="entry name" value="Aspartate Aminotransferase, domain 1"/>
    <property type="match status" value="1"/>
</dbReference>
<dbReference type="InterPro" id="IPR036390">
    <property type="entry name" value="WH_DNA-bd_sf"/>
</dbReference>
<dbReference type="InterPro" id="IPR015422">
    <property type="entry name" value="PyrdxlP-dep_Trfase_small"/>
</dbReference>
<dbReference type="Pfam" id="PF00155">
    <property type="entry name" value="Aminotran_1_2"/>
    <property type="match status" value="1"/>
</dbReference>
<evidence type="ECO:0000313" key="10">
    <source>
        <dbReference type="Proteomes" id="UP000195814"/>
    </source>
</evidence>
<dbReference type="KEGG" id="tci:A7K98_08250"/>
<dbReference type="InterPro" id="IPR051446">
    <property type="entry name" value="HTH_trans_reg/aminotransferase"/>
</dbReference>
<dbReference type="SUPFAM" id="SSF46785">
    <property type="entry name" value="Winged helix' DNA-binding domain"/>
    <property type="match status" value="1"/>
</dbReference>
<dbReference type="InterPro" id="IPR000524">
    <property type="entry name" value="Tscrpt_reg_HTH_GntR"/>
</dbReference>
<evidence type="ECO:0000313" key="7">
    <source>
        <dbReference type="EMBL" id="ARU93768.1"/>
    </source>
</evidence>
<dbReference type="InterPro" id="IPR015424">
    <property type="entry name" value="PyrdxlP-dep_Trfase"/>
</dbReference>
<organism evidence="7 10">
    <name type="scientific">Tatumella citrea</name>
    <name type="common">Pantoea citrea</name>
    <dbReference type="NCBI Taxonomy" id="53336"/>
    <lineage>
        <taxon>Bacteria</taxon>
        <taxon>Pseudomonadati</taxon>
        <taxon>Pseudomonadota</taxon>
        <taxon>Gammaproteobacteria</taxon>
        <taxon>Enterobacterales</taxon>
        <taxon>Erwiniaceae</taxon>
        <taxon>Tatumella</taxon>
    </lineage>
</organism>
<dbReference type="GO" id="GO:0003677">
    <property type="term" value="F:DNA binding"/>
    <property type="evidence" value="ECO:0007669"/>
    <property type="project" value="UniProtKB-KW"/>
</dbReference>
<dbReference type="InterPro" id="IPR004839">
    <property type="entry name" value="Aminotransferase_I/II_large"/>
</dbReference>
<keyword evidence="4" id="KW-0238">DNA-binding</keyword>
<keyword evidence="2" id="KW-0663">Pyridoxal phosphate</keyword>
<protein>
    <submittedName>
        <fullName evidence="7">Transcriptional regulator</fullName>
    </submittedName>
</protein>
<dbReference type="Proteomes" id="UP000195729">
    <property type="component" value="Chromosome"/>
</dbReference>
<dbReference type="SMART" id="SM00345">
    <property type="entry name" value="HTH_GNTR"/>
    <property type="match status" value="1"/>
</dbReference>
<evidence type="ECO:0000256" key="4">
    <source>
        <dbReference type="ARBA" id="ARBA00023125"/>
    </source>
</evidence>
<dbReference type="Proteomes" id="UP000195814">
    <property type="component" value="Chromosome"/>
</dbReference>
<evidence type="ECO:0000256" key="2">
    <source>
        <dbReference type="ARBA" id="ARBA00022898"/>
    </source>
</evidence>
<sequence length="481" mass="51917">MSVVTHLPPQYRRIADMLRQTLSSGALRAGDRMISARKLAEREQVSLPTALEALRCLEADGLIEARPRSGYFVSQQSPRTQLTQTRHSDGPVPVTLSAVARSLFSSSEARLVPLGAALPDPDWLPTDLLQRALQSASRRLEAHGQSYSLPPGRADLRNRIAVRAAQWGASFSADEVIITAGATQGLRLALRAVCQPGDVVAVEQPAYFGSLLLLEDLGLQALQIPTDPEQGMLPEALTGAIQRYRPAAILISPCVQNPLGASMPLAHKQQLVAVAESAGIPLIEDDVYGDLAGEGQRPPACKAFDHSGNVIYCSSLSKTLAPGWRIGWIVAGRYFDRVLQARMAGDWAGIPLLEAATSDILGSGDYERHLKRLKQRIHKGIQAVIRQIKTSFPPATRMNIPTAGFLLWVELPSQVSALEVHRQALLLGIGVSPGPLFSPGAELHNYLRLNCANEPTPQLLEAVAQIGEICCQLAALTPESR</sequence>
<evidence type="ECO:0000256" key="1">
    <source>
        <dbReference type="ARBA" id="ARBA00005384"/>
    </source>
</evidence>
<evidence type="ECO:0000259" key="6">
    <source>
        <dbReference type="PROSITE" id="PS50949"/>
    </source>
</evidence>
<name>A0A1Y0L7Y3_TATCI</name>
<dbReference type="InterPro" id="IPR015421">
    <property type="entry name" value="PyrdxlP-dep_Trfase_major"/>
</dbReference>
<keyword evidence="9" id="KW-1185">Reference proteome</keyword>
<dbReference type="SUPFAM" id="SSF53383">
    <property type="entry name" value="PLP-dependent transferases"/>
    <property type="match status" value="1"/>
</dbReference>
<evidence type="ECO:0000313" key="8">
    <source>
        <dbReference type="EMBL" id="ARU97806.1"/>
    </source>
</evidence>
<dbReference type="Gene3D" id="3.40.640.10">
    <property type="entry name" value="Type I PLP-dependent aspartate aminotransferase-like (Major domain)"/>
    <property type="match status" value="1"/>
</dbReference>